<dbReference type="InterPro" id="IPR032852">
    <property type="entry name" value="ALKBH2"/>
</dbReference>
<dbReference type="GO" id="GO:0051747">
    <property type="term" value="F:cytosine C-5 DNA demethylase activity"/>
    <property type="evidence" value="ECO:0007669"/>
    <property type="project" value="TreeGrafter"/>
</dbReference>
<evidence type="ECO:0000256" key="1">
    <source>
        <dbReference type="ARBA" id="ARBA00001954"/>
    </source>
</evidence>
<feature type="binding site" evidence="9">
    <location>
        <position position="115"/>
    </location>
    <ligand>
        <name>2-oxoglutarate</name>
        <dbReference type="ChEBI" id="CHEBI:16810"/>
    </ligand>
</feature>
<evidence type="ECO:0000256" key="3">
    <source>
        <dbReference type="ARBA" id="ARBA00022763"/>
    </source>
</evidence>
<keyword evidence="8" id="KW-0234">DNA repair</keyword>
<dbReference type="PANTHER" id="PTHR31573:SF1">
    <property type="entry name" value="DNA OXIDATIVE DEMETHYLASE ALKBH2"/>
    <property type="match status" value="1"/>
</dbReference>
<evidence type="ECO:0000256" key="5">
    <source>
        <dbReference type="ARBA" id="ARBA00022964"/>
    </source>
</evidence>
<protein>
    <submittedName>
        <fullName evidence="11">2OG-Fe(II) oxygenase</fullName>
    </submittedName>
</protein>
<sequence length="193" mass="22295">MSQLNKECLPEGFTYFPNVISFDKSLALYDHLVNSLPWEQPQIQVYGKYHRIPRLQCFVADPSVQYGYSGKSLDNVAWLPALDAMRQRLKNQYDKAFNALLVNWYRDGMDTMGWHSDDEKELGNKPLIASISLGAPRLFKIRHRQTREVTSFVLETGSLLIMSKDSQHDYEHSLPKQTKVKQGRINLTFRTVG</sequence>
<feature type="binding site" evidence="9">
    <location>
        <position position="105"/>
    </location>
    <ligand>
        <name>2-oxoglutarate</name>
        <dbReference type="ChEBI" id="CHEBI:16810"/>
    </ligand>
</feature>
<comment type="caution">
    <text evidence="11">The sequence shown here is derived from an EMBL/GenBank/DDBJ whole genome shotgun (WGS) entry which is preliminary data.</text>
</comment>
<name>A0A0C1MK42_9GAMM</name>
<dbReference type="Gene3D" id="2.60.120.590">
    <property type="entry name" value="Alpha-ketoglutarate-dependent dioxygenase AlkB-like"/>
    <property type="match status" value="1"/>
</dbReference>
<dbReference type="GO" id="GO:0008198">
    <property type="term" value="F:ferrous iron binding"/>
    <property type="evidence" value="ECO:0007669"/>
    <property type="project" value="TreeGrafter"/>
</dbReference>
<dbReference type="RefSeq" id="WP_039611695.1">
    <property type="nucleotide sequence ID" value="NZ_JWIC01000010.1"/>
</dbReference>
<keyword evidence="7" id="KW-0408">Iron</keyword>
<dbReference type="Proteomes" id="UP000031327">
    <property type="component" value="Unassembled WGS sequence"/>
</dbReference>
<dbReference type="GO" id="GO:0035516">
    <property type="term" value="F:broad specificity oxidative DNA demethylase activity"/>
    <property type="evidence" value="ECO:0007669"/>
    <property type="project" value="TreeGrafter"/>
</dbReference>
<gene>
    <name evidence="11" type="ORF">JF50_23325</name>
</gene>
<feature type="binding site" evidence="9">
    <location>
        <position position="118"/>
    </location>
    <ligand>
        <name>substrate</name>
    </ligand>
</feature>
<evidence type="ECO:0000256" key="9">
    <source>
        <dbReference type="PIRSR" id="PIRSR632852-1"/>
    </source>
</evidence>
<evidence type="ECO:0000256" key="6">
    <source>
        <dbReference type="ARBA" id="ARBA00023002"/>
    </source>
</evidence>
<evidence type="ECO:0000313" key="12">
    <source>
        <dbReference type="Proteomes" id="UP000031327"/>
    </source>
</evidence>
<evidence type="ECO:0000259" key="10">
    <source>
        <dbReference type="PROSITE" id="PS51471"/>
    </source>
</evidence>
<feature type="binding site" evidence="9">
    <location>
        <position position="103"/>
    </location>
    <ligand>
        <name>2-oxoglutarate</name>
        <dbReference type="ChEBI" id="CHEBI:16810"/>
    </ligand>
</feature>
<evidence type="ECO:0000313" key="11">
    <source>
        <dbReference type="EMBL" id="KID54798.1"/>
    </source>
</evidence>
<dbReference type="GO" id="GO:0006307">
    <property type="term" value="P:DNA alkylation repair"/>
    <property type="evidence" value="ECO:0007669"/>
    <property type="project" value="TreeGrafter"/>
</dbReference>
<feature type="binding site" evidence="9">
    <location>
        <position position="188"/>
    </location>
    <ligand>
        <name>2-oxoglutarate</name>
        <dbReference type="ChEBI" id="CHEBI:16810"/>
    </ligand>
</feature>
<keyword evidence="3" id="KW-0227">DNA damage</keyword>
<dbReference type="InterPro" id="IPR005123">
    <property type="entry name" value="Oxoglu/Fe-dep_dioxygenase_dom"/>
</dbReference>
<dbReference type="SUPFAM" id="SSF51197">
    <property type="entry name" value="Clavaminate synthase-like"/>
    <property type="match status" value="1"/>
</dbReference>
<organism evidence="11 12">
    <name type="scientific">Pseudoalteromonas luteoviolacea</name>
    <dbReference type="NCBI Taxonomy" id="43657"/>
    <lineage>
        <taxon>Bacteria</taxon>
        <taxon>Pseudomonadati</taxon>
        <taxon>Pseudomonadota</taxon>
        <taxon>Gammaproteobacteria</taxon>
        <taxon>Alteromonadales</taxon>
        <taxon>Pseudoalteromonadaceae</taxon>
        <taxon>Pseudoalteromonas</taxon>
    </lineage>
</organism>
<dbReference type="PANTHER" id="PTHR31573">
    <property type="entry name" value="ALPHA-KETOGLUTARATE-DEPENDENT DIOXYGENASE ALKB HOMOLOG 2"/>
    <property type="match status" value="1"/>
</dbReference>
<dbReference type="FunFam" id="2.60.120.590:FF:000004">
    <property type="entry name" value="DNA oxidative demethylase ALKBH2"/>
    <property type="match status" value="1"/>
</dbReference>
<evidence type="ECO:0000256" key="4">
    <source>
        <dbReference type="ARBA" id="ARBA00022842"/>
    </source>
</evidence>
<dbReference type="Pfam" id="PF13532">
    <property type="entry name" value="2OG-FeII_Oxy_2"/>
    <property type="match status" value="1"/>
</dbReference>
<dbReference type="OrthoDB" id="190276at2"/>
<dbReference type="InterPro" id="IPR037151">
    <property type="entry name" value="AlkB-like_sf"/>
</dbReference>
<evidence type="ECO:0000256" key="7">
    <source>
        <dbReference type="ARBA" id="ARBA00023004"/>
    </source>
</evidence>
<keyword evidence="2" id="KW-0479">Metal-binding</keyword>
<feature type="binding site" evidence="9">
    <location>
        <position position="190"/>
    </location>
    <ligand>
        <name>2-oxoglutarate</name>
        <dbReference type="ChEBI" id="CHEBI:16810"/>
    </ligand>
</feature>
<accession>A0A0C1MK42</accession>
<dbReference type="PROSITE" id="PS51471">
    <property type="entry name" value="FE2OG_OXY"/>
    <property type="match status" value="1"/>
</dbReference>
<feature type="binding site" evidence="9">
    <location>
        <position position="184"/>
    </location>
    <ligand>
        <name>2-oxoglutarate</name>
        <dbReference type="ChEBI" id="CHEBI:16810"/>
    </ligand>
</feature>
<feature type="domain" description="Fe2OG dioxygenase" evidence="10">
    <location>
        <begin position="96"/>
        <end position="193"/>
    </location>
</feature>
<evidence type="ECO:0000256" key="8">
    <source>
        <dbReference type="ARBA" id="ARBA00023204"/>
    </source>
</evidence>
<keyword evidence="5" id="KW-0223">Dioxygenase</keyword>
<dbReference type="EMBL" id="JWIC01000010">
    <property type="protein sequence ID" value="KID54798.1"/>
    <property type="molecule type" value="Genomic_DNA"/>
</dbReference>
<reference evidence="11 12" key="1">
    <citation type="submission" date="2014-12" db="EMBL/GenBank/DDBJ databases">
        <title>Draft Genome Sequence of Pseudoalteromonas luteoviolacea HI1.</title>
        <authorList>
            <person name="Asahina A.Y."/>
            <person name="Hadfield M.G."/>
        </authorList>
    </citation>
    <scope>NUCLEOTIDE SEQUENCE [LARGE SCALE GENOMIC DNA]</scope>
    <source>
        <strain evidence="11 12">HI1</strain>
    </source>
</reference>
<keyword evidence="4" id="KW-0460">Magnesium</keyword>
<keyword evidence="6" id="KW-0560">Oxidoreductase</keyword>
<comment type="cofactor">
    <cofactor evidence="1">
        <name>Fe(2+)</name>
        <dbReference type="ChEBI" id="CHEBI:29033"/>
    </cofactor>
</comment>
<proteinExistence type="predicted"/>
<dbReference type="AlphaFoldDB" id="A0A0C1MK42"/>
<feature type="binding site" evidence="9">
    <location>
        <begin position="66"/>
        <end position="68"/>
    </location>
    <ligand>
        <name>substrate</name>
    </ligand>
</feature>
<evidence type="ECO:0000256" key="2">
    <source>
        <dbReference type="ARBA" id="ARBA00022723"/>
    </source>
</evidence>
<feature type="binding site" evidence="9">
    <location>
        <position position="172"/>
    </location>
    <ligand>
        <name>2-oxoglutarate</name>
        <dbReference type="ChEBI" id="CHEBI:16810"/>
    </ligand>
</feature>
<dbReference type="InterPro" id="IPR027450">
    <property type="entry name" value="AlkB-like"/>
</dbReference>